<keyword evidence="2" id="KW-1185">Reference proteome</keyword>
<organism evidence="1 2">
    <name type="scientific">Trichinella murrelli</name>
    <dbReference type="NCBI Taxonomy" id="144512"/>
    <lineage>
        <taxon>Eukaryota</taxon>
        <taxon>Metazoa</taxon>
        <taxon>Ecdysozoa</taxon>
        <taxon>Nematoda</taxon>
        <taxon>Enoplea</taxon>
        <taxon>Dorylaimia</taxon>
        <taxon>Trichinellida</taxon>
        <taxon>Trichinellidae</taxon>
        <taxon>Trichinella</taxon>
    </lineage>
</organism>
<comment type="caution">
    <text evidence="1">The sequence shown here is derived from an EMBL/GenBank/DDBJ whole genome shotgun (WGS) entry which is preliminary data.</text>
</comment>
<sequence length="81" mass="8796">MTPIVMATYTRKRRIHLGYLVCNSLPPASSTTTIYGSTGGSNRFVEKAFQRQTSAAKASLAGFVLLLIKICQIGNFAQKSL</sequence>
<proteinExistence type="predicted"/>
<protein>
    <submittedName>
        <fullName evidence="1">Uncharacterized protein</fullName>
    </submittedName>
</protein>
<evidence type="ECO:0000313" key="1">
    <source>
        <dbReference type="EMBL" id="KRX37353.1"/>
    </source>
</evidence>
<gene>
    <name evidence="1" type="ORF">T05_6618</name>
</gene>
<dbReference type="AlphaFoldDB" id="A0A0V0TEA5"/>
<reference evidence="1 2" key="1">
    <citation type="submission" date="2015-01" db="EMBL/GenBank/DDBJ databases">
        <title>Evolution of Trichinella species and genotypes.</title>
        <authorList>
            <person name="Korhonen P.K."/>
            <person name="Edoardo P."/>
            <person name="Giuseppe L.R."/>
            <person name="Gasser R.B."/>
        </authorList>
    </citation>
    <scope>NUCLEOTIDE SEQUENCE [LARGE SCALE GENOMIC DNA]</scope>
    <source>
        <strain evidence="1">ISS417</strain>
    </source>
</reference>
<dbReference type="Proteomes" id="UP000055048">
    <property type="component" value="Unassembled WGS sequence"/>
</dbReference>
<name>A0A0V0TEA5_9BILA</name>
<evidence type="ECO:0000313" key="2">
    <source>
        <dbReference type="Proteomes" id="UP000055048"/>
    </source>
</evidence>
<dbReference type="EMBL" id="JYDJ01000314">
    <property type="protein sequence ID" value="KRX37353.1"/>
    <property type="molecule type" value="Genomic_DNA"/>
</dbReference>
<accession>A0A0V0TEA5</accession>